<evidence type="ECO:0000313" key="3">
    <source>
        <dbReference type="Proteomes" id="UP000092154"/>
    </source>
</evidence>
<protein>
    <submittedName>
        <fullName evidence="2">Uncharacterized protein</fullName>
    </submittedName>
</protein>
<accession>A0A1B7MY67</accession>
<keyword evidence="1" id="KW-0812">Transmembrane</keyword>
<keyword evidence="3" id="KW-1185">Reference proteome</keyword>
<evidence type="ECO:0000256" key="1">
    <source>
        <dbReference type="SAM" id="Phobius"/>
    </source>
</evidence>
<reference evidence="2 3" key="1">
    <citation type="submission" date="2016-06" db="EMBL/GenBank/DDBJ databases">
        <title>Comparative genomics of the ectomycorrhizal sister species Rhizopogon vinicolor and Rhizopogon vesiculosus (Basidiomycota: Boletales) reveals a divergence of the mating type B locus.</title>
        <authorList>
            <consortium name="DOE Joint Genome Institute"/>
            <person name="Mujic A.B."/>
            <person name="Kuo A."/>
            <person name="Tritt A."/>
            <person name="Lipzen A."/>
            <person name="Chen C."/>
            <person name="Johnson J."/>
            <person name="Sharma A."/>
            <person name="Barry K."/>
            <person name="Grigoriev I.V."/>
            <person name="Spatafora J.W."/>
        </authorList>
    </citation>
    <scope>NUCLEOTIDE SEQUENCE [LARGE SCALE GENOMIC DNA]</scope>
    <source>
        <strain evidence="2 3">AM-OR11-026</strain>
    </source>
</reference>
<keyword evidence="1" id="KW-0472">Membrane</keyword>
<gene>
    <name evidence="2" type="ORF">K503DRAFT_228048</name>
</gene>
<dbReference type="InParanoid" id="A0A1B7MY67"/>
<feature type="transmembrane region" description="Helical" evidence="1">
    <location>
        <begin position="67"/>
        <end position="86"/>
    </location>
</feature>
<dbReference type="EMBL" id="KV448346">
    <property type="protein sequence ID" value="OAX37527.1"/>
    <property type="molecule type" value="Genomic_DNA"/>
</dbReference>
<keyword evidence="1" id="KW-1133">Transmembrane helix</keyword>
<dbReference type="Proteomes" id="UP000092154">
    <property type="component" value="Unassembled WGS sequence"/>
</dbReference>
<organism evidence="2 3">
    <name type="scientific">Rhizopogon vinicolor AM-OR11-026</name>
    <dbReference type="NCBI Taxonomy" id="1314800"/>
    <lineage>
        <taxon>Eukaryota</taxon>
        <taxon>Fungi</taxon>
        <taxon>Dikarya</taxon>
        <taxon>Basidiomycota</taxon>
        <taxon>Agaricomycotina</taxon>
        <taxon>Agaricomycetes</taxon>
        <taxon>Agaricomycetidae</taxon>
        <taxon>Boletales</taxon>
        <taxon>Suillineae</taxon>
        <taxon>Rhizopogonaceae</taxon>
        <taxon>Rhizopogon</taxon>
    </lineage>
</organism>
<proteinExistence type="predicted"/>
<dbReference type="AlphaFoldDB" id="A0A1B7MY67"/>
<evidence type="ECO:0000313" key="2">
    <source>
        <dbReference type="EMBL" id="OAX37527.1"/>
    </source>
</evidence>
<sequence>MRIIYFVSFNFSLILYRHFWTTSNNICCRSSTGSRWMSFGATDDSSSRPLAENRVIIKGLHCLGESAVLVVLVGMGVIATHLFYLLGPIQ</sequence>
<name>A0A1B7MY67_9AGAM</name>